<dbReference type="STRING" id="118126.L21_0101"/>
<organism evidence="1 2">
    <name type="scientific">Methanoculleus chikugoensis</name>
    <dbReference type="NCBI Taxonomy" id="118126"/>
    <lineage>
        <taxon>Archaea</taxon>
        <taxon>Methanobacteriati</taxon>
        <taxon>Methanobacteriota</taxon>
        <taxon>Stenosarchaea group</taxon>
        <taxon>Methanomicrobia</taxon>
        <taxon>Methanomicrobiales</taxon>
        <taxon>Methanomicrobiaceae</taxon>
        <taxon>Methanoculleus</taxon>
    </lineage>
</organism>
<sequence length="74" mass="8075">MFLFSKAVRSAARGKGVSLNILYPLRCVPVQWTPGGENLLAASWCSCSFGSILPIRQPENFILAISLIYAGFEP</sequence>
<dbReference type="AlphaFoldDB" id="A0A1M4MH85"/>
<accession>A0A1M4MH85</accession>
<reference evidence="1 2" key="1">
    <citation type="submission" date="2016-08" db="EMBL/GenBank/DDBJ databases">
        <authorList>
            <person name="Seilhamer J.J."/>
        </authorList>
    </citation>
    <scope>NUCLEOTIDE SEQUENCE [LARGE SCALE GENOMIC DNA]</scope>
    <source>
        <strain evidence="1">L21-II-0</strain>
    </source>
</reference>
<dbReference type="Proteomes" id="UP000184671">
    <property type="component" value="Unassembled WGS sequence"/>
</dbReference>
<proteinExistence type="predicted"/>
<evidence type="ECO:0000313" key="2">
    <source>
        <dbReference type="Proteomes" id="UP000184671"/>
    </source>
</evidence>
<evidence type="ECO:0000313" key="1">
    <source>
        <dbReference type="EMBL" id="SCL74233.1"/>
    </source>
</evidence>
<gene>
    <name evidence="1" type="ORF">L21_0101</name>
</gene>
<name>A0A1M4MH85_9EURY</name>
<dbReference type="EMBL" id="FMID01000004">
    <property type="protein sequence ID" value="SCL74233.1"/>
    <property type="molecule type" value="Genomic_DNA"/>
</dbReference>
<protein>
    <submittedName>
        <fullName evidence="1">Uncharacterized protein</fullName>
    </submittedName>
</protein>